<evidence type="ECO:0000256" key="1">
    <source>
        <dbReference type="SAM" id="MobiDB-lite"/>
    </source>
</evidence>
<name>A0A392TWN7_9FABA</name>
<dbReference type="EMBL" id="LXQA010669764">
    <property type="protein sequence ID" value="MCI65114.1"/>
    <property type="molecule type" value="Genomic_DNA"/>
</dbReference>
<organism evidence="2 3">
    <name type="scientific">Trifolium medium</name>
    <dbReference type="NCBI Taxonomy" id="97028"/>
    <lineage>
        <taxon>Eukaryota</taxon>
        <taxon>Viridiplantae</taxon>
        <taxon>Streptophyta</taxon>
        <taxon>Embryophyta</taxon>
        <taxon>Tracheophyta</taxon>
        <taxon>Spermatophyta</taxon>
        <taxon>Magnoliopsida</taxon>
        <taxon>eudicotyledons</taxon>
        <taxon>Gunneridae</taxon>
        <taxon>Pentapetalae</taxon>
        <taxon>rosids</taxon>
        <taxon>fabids</taxon>
        <taxon>Fabales</taxon>
        <taxon>Fabaceae</taxon>
        <taxon>Papilionoideae</taxon>
        <taxon>50 kb inversion clade</taxon>
        <taxon>NPAAA clade</taxon>
        <taxon>Hologalegina</taxon>
        <taxon>IRL clade</taxon>
        <taxon>Trifolieae</taxon>
        <taxon>Trifolium</taxon>
    </lineage>
</organism>
<feature type="compositionally biased region" description="Basic and acidic residues" evidence="1">
    <location>
        <begin position="16"/>
        <end position="57"/>
    </location>
</feature>
<evidence type="ECO:0000313" key="3">
    <source>
        <dbReference type="Proteomes" id="UP000265520"/>
    </source>
</evidence>
<reference evidence="2 3" key="1">
    <citation type="journal article" date="2018" name="Front. Plant Sci.">
        <title>Red Clover (Trifolium pratense) and Zigzag Clover (T. medium) - A Picture of Genomic Similarities and Differences.</title>
        <authorList>
            <person name="Dluhosova J."/>
            <person name="Istvanek J."/>
            <person name="Nedelnik J."/>
            <person name="Repkova J."/>
        </authorList>
    </citation>
    <scope>NUCLEOTIDE SEQUENCE [LARGE SCALE GENOMIC DNA]</scope>
    <source>
        <strain evidence="3">cv. 10/8</strain>
        <tissue evidence="2">Leaf</tissue>
    </source>
</reference>
<dbReference type="AlphaFoldDB" id="A0A392TWN7"/>
<feature type="compositionally biased region" description="Gly residues" evidence="1">
    <location>
        <begin position="1"/>
        <end position="15"/>
    </location>
</feature>
<feature type="non-terminal residue" evidence="2">
    <location>
        <position position="1"/>
    </location>
</feature>
<protein>
    <submittedName>
        <fullName evidence="2">Uncharacterized protein</fullName>
    </submittedName>
</protein>
<accession>A0A392TWN7</accession>
<proteinExistence type="predicted"/>
<dbReference type="Proteomes" id="UP000265520">
    <property type="component" value="Unassembled WGS sequence"/>
</dbReference>
<evidence type="ECO:0000313" key="2">
    <source>
        <dbReference type="EMBL" id="MCI65114.1"/>
    </source>
</evidence>
<comment type="caution">
    <text evidence="2">The sequence shown here is derived from an EMBL/GenBank/DDBJ whole genome shotgun (WGS) entry which is preliminary data.</text>
</comment>
<keyword evidence="3" id="KW-1185">Reference proteome</keyword>
<sequence>RKKEGSVGGRGGGASEGEKIRGGENGKRGIGEGDKIVRTGTRGEDVRRTEVEKTRVVEGEGEGVRVGEVMVFTGAGMKKK</sequence>
<feature type="region of interest" description="Disordered" evidence="1">
    <location>
        <begin position="1"/>
        <end position="57"/>
    </location>
</feature>
<feature type="non-terminal residue" evidence="2">
    <location>
        <position position="80"/>
    </location>
</feature>